<evidence type="ECO:0000256" key="2">
    <source>
        <dbReference type="SAM" id="SignalP"/>
    </source>
</evidence>
<sequence>MIRTRARVLVLFLLIGTLAGCTSLSAGEPSPDDAVVPSTEQPGTTSSAQPTRPRELPLDNVDPCTLLPQADYADYYLDKPGKAGTTDKGAADCLWSGDVGYMAVALVTYEGVEAQEDRFGELAPTEPIDDFPTYTITLPNDENACSIAVDVADGQYLYSQVGLDARPAEVTSVCDYARQFAASIMSTLLK</sequence>
<dbReference type="STRING" id="1912961.BU204_14865"/>
<name>A0A1Q8CQW4_9PSEU</name>
<evidence type="ECO:0000313" key="3">
    <source>
        <dbReference type="EMBL" id="OLF16748.1"/>
    </source>
</evidence>
<dbReference type="Proteomes" id="UP000185596">
    <property type="component" value="Unassembled WGS sequence"/>
</dbReference>
<feature type="chain" id="PRO_5039127408" description="DUF3558 domain-containing protein" evidence="2">
    <location>
        <begin position="27"/>
        <end position="190"/>
    </location>
</feature>
<dbReference type="OrthoDB" id="3700944at2"/>
<dbReference type="InterPro" id="IPR024520">
    <property type="entry name" value="DUF3558"/>
</dbReference>
<organism evidence="3 4">
    <name type="scientific">Actinophytocola xanthii</name>
    <dbReference type="NCBI Taxonomy" id="1912961"/>
    <lineage>
        <taxon>Bacteria</taxon>
        <taxon>Bacillati</taxon>
        <taxon>Actinomycetota</taxon>
        <taxon>Actinomycetes</taxon>
        <taxon>Pseudonocardiales</taxon>
        <taxon>Pseudonocardiaceae</taxon>
    </lineage>
</organism>
<feature type="region of interest" description="Disordered" evidence="1">
    <location>
        <begin position="26"/>
        <end position="57"/>
    </location>
</feature>
<protein>
    <recommendedName>
        <fullName evidence="5">DUF3558 domain-containing protein</fullName>
    </recommendedName>
</protein>
<dbReference type="Pfam" id="PF12079">
    <property type="entry name" value="DUF3558"/>
    <property type="match status" value="1"/>
</dbReference>
<evidence type="ECO:0000256" key="1">
    <source>
        <dbReference type="SAM" id="MobiDB-lite"/>
    </source>
</evidence>
<dbReference type="AlphaFoldDB" id="A0A1Q8CQW4"/>
<dbReference type="PROSITE" id="PS51257">
    <property type="entry name" value="PROKAR_LIPOPROTEIN"/>
    <property type="match status" value="1"/>
</dbReference>
<feature type="signal peptide" evidence="2">
    <location>
        <begin position="1"/>
        <end position="26"/>
    </location>
</feature>
<gene>
    <name evidence="3" type="ORF">BU204_14865</name>
</gene>
<dbReference type="RefSeq" id="WP_075126258.1">
    <property type="nucleotide sequence ID" value="NZ_MSIE01000025.1"/>
</dbReference>
<dbReference type="EMBL" id="MSIE01000025">
    <property type="protein sequence ID" value="OLF16748.1"/>
    <property type="molecule type" value="Genomic_DNA"/>
</dbReference>
<feature type="compositionally biased region" description="Polar residues" evidence="1">
    <location>
        <begin position="38"/>
        <end position="50"/>
    </location>
</feature>
<evidence type="ECO:0008006" key="5">
    <source>
        <dbReference type="Google" id="ProtNLM"/>
    </source>
</evidence>
<proteinExistence type="predicted"/>
<reference evidence="3 4" key="1">
    <citation type="submission" date="2016-12" db="EMBL/GenBank/DDBJ databases">
        <title>The draft genome sequence of Actinophytocola sp. 11-183.</title>
        <authorList>
            <person name="Wang W."/>
            <person name="Yuan L."/>
        </authorList>
    </citation>
    <scope>NUCLEOTIDE SEQUENCE [LARGE SCALE GENOMIC DNA]</scope>
    <source>
        <strain evidence="3 4">11-183</strain>
    </source>
</reference>
<comment type="caution">
    <text evidence="3">The sequence shown here is derived from an EMBL/GenBank/DDBJ whole genome shotgun (WGS) entry which is preliminary data.</text>
</comment>
<evidence type="ECO:0000313" key="4">
    <source>
        <dbReference type="Proteomes" id="UP000185596"/>
    </source>
</evidence>
<keyword evidence="4" id="KW-1185">Reference proteome</keyword>
<accession>A0A1Q8CQW4</accession>
<keyword evidence="2" id="KW-0732">Signal</keyword>